<evidence type="ECO:0000256" key="1">
    <source>
        <dbReference type="ARBA" id="ARBA00023054"/>
    </source>
</evidence>
<dbReference type="InterPro" id="IPR001849">
    <property type="entry name" value="PH_domain"/>
</dbReference>
<feature type="compositionally biased region" description="Low complexity" evidence="3">
    <location>
        <begin position="539"/>
        <end position="554"/>
    </location>
</feature>
<feature type="coiled-coil region" evidence="2">
    <location>
        <begin position="1190"/>
        <end position="1263"/>
    </location>
</feature>
<feature type="domain" description="PH" evidence="4">
    <location>
        <begin position="1305"/>
        <end position="1408"/>
    </location>
</feature>
<feature type="compositionally biased region" description="Basic and acidic residues" evidence="3">
    <location>
        <begin position="1003"/>
        <end position="1037"/>
    </location>
</feature>
<feature type="compositionally biased region" description="Polar residues" evidence="3">
    <location>
        <begin position="432"/>
        <end position="441"/>
    </location>
</feature>
<feature type="compositionally biased region" description="Polar residues" evidence="3">
    <location>
        <begin position="355"/>
        <end position="366"/>
    </location>
</feature>
<comment type="caution">
    <text evidence="5">The sequence shown here is derived from an EMBL/GenBank/DDBJ whole genome shotgun (WGS) entry which is preliminary data.</text>
</comment>
<feature type="compositionally biased region" description="Polar residues" evidence="3">
    <location>
        <begin position="286"/>
        <end position="302"/>
    </location>
</feature>
<dbReference type="GO" id="GO:0045180">
    <property type="term" value="C:basal cortex"/>
    <property type="evidence" value="ECO:0007669"/>
    <property type="project" value="TreeGrafter"/>
</dbReference>
<reference evidence="5" key="2">
    <citation type="submission" date="2004-02" db="EMBL/GenBank/DDBJ databases">
        <authorList>
            <consortium name="Genoscope"/>
            <consortium name="Whitehead Institute Centre for Genome Research"/>
        </authorList>
    </citation>
    <scope>NUCLEOTIDE SEQUENCE</scope>
</reference>
<dbReference type="SUPFAM" id="SSF49879">
    <property type="entry name" value="SMAD/FHA domain"/>
    <property type="match status" value="1"/>
</dbReference>
<evidence type="ECO:0000259" key="4">
    <source>
        <dbReference type="PROSITE" id="PS50003"/>
    </source>
</evidence>
<protein>
    <submittedName>
        <fullName evidence="5">(spotted green pufferfish) hypothetical protein</fullName>
    </submittedName>
</protein>
<feature type="compositionally biased region" description="Polar residues" evidence="3">
    <location>
        <begin position="573"/>
        <end position="583"/>
    </location>
</feature>
<dbReference type="CDD" id="cd14673">
    <property type="entry name" value="PH_PHLDB1_2"/>
    <property type="match status" value="1"/>
</dbReference>
<feature type="compositionally biased region" description="Low complexity" evidence="3">
    <location>
        <begin position="308"/>
        <end position="318"/>
    </location>
</feature>
<feature type="region of interest" description="Disordered" evidence="3">
    <location>
        <begin position="539"/>
        <end position="687"/>
    </location>
</feature>
<dbReference type="EMBL" id="CAAE01009936">
    <property type="protein sequence ID" value="CAF92471.1"/>
    <property type="molecule type" value="Genomic_DNA"/>
</dbReference>
<feature type="region of interest" description="Disordered" evidence="3">
    <location>
        <begin position="504"/>
        <end position="523"/>
    </location>
</feature>
<dbReference type="FunFam" id="2.30.29.30:FF:000006">
    <property type="entry name" value="Pleckstrin homology like domain family B member 1"/>
    <property type="match status" value="1"/>
</dbReference>
<dbReference type="InterPro" id="IPR037810">
    <property type="entry name" value="PHLDB1/2/3_PH"/>
</dbReference>
<feature type="region of interest" description="Disordered" evidence="3">
    <location>
        <begin position="286"/>
        <end position="374"/>
    </location>
</feature>
<dbReference type="Pfam" id="PF00498">
    <property type="entry name" value="FHA"/>
    <property type="match status" value="1"/>
</dbReference>
<dbReference type="PANTHER" id="PTHR12156:SF21">
    <property type="entry name" value="PLECKSTRIN HOMOLOGY-LIKE DOMAIN FAMILY B MEMBER 2"/>
    <property type="match status" value="1"/>
</dbReference>
<dbReference type="Gene3D" id="2.30.29.30">
    <property type="entry name" value="Pleckstrin-homology domain (PH domain)/Phosphotyrosine-binding domain (PTB)"/>
    <property type="match status" value="1"/>
</dbReference>
<dbReference type="SMART" id="SM00233">
    <property type="entry name" value="PH"/>
    <property type="match status" value="1"/>
</dbReference>
<dbReference type="Pfam" id="PF00169">
    <property type="entry name" value="PH"/>
    <property type="match status" value="1"/>
</dbReference>
<proteinExistence type="predicted"/>
<evidence type="ECO:0000256" key="2">
    <source>
        <dbReference type="SAM" id="Coils"/>
    </source>
</evidence>
<dbReference type="Gene3D" id="2.60.200.20">
    <property type="match status" value="1"/>
</dbReference>
<feature type="region of interest" description="Disordered" evidence="3">
    <location>
        <begin position="984"/>
        <end position="1057"/>
    </location>
</feature>
<sequence length="1414" mass="154788">MLKDAEMMFQPESDQVSPGKLKVSPLDLIDTGKGLRVQTAKPHLVSLGSGRLSIAITVLPLKEGLTRIGRDDAPVPQDIIVQGPGIEAEHCLIINEGGVVTLDPCGHLCSLDGAPVTVPTPLTQVCKSSCVDSTVLICAPFSYVSSTSTAKKSHCCEKESSLERLDRLFFLCLPSALSCFSPQRSCLTSGPRNLKETDRAGYSLCLGKSYFFRFNHPEEASRMKSMLPPKSPVSALAYNTDYQKFSSDYSHSVVGGTGSTRGMRSASELRDLMDTLQRKKTALENSLRANGNANPSYFSVTQSPPTTPTASPAISSSAYQEQSRRFYSSDRPPLSLKSPSLLSPGRRSEPSSSLTCRTSAARNQDSFGGDGRRLHGSGSATLLSTWNGGGSSISVDGGNGLTVPLPSSSPAHAPSAGGAVSMPSSPRLGRRSGTQEPAASSRTRKYSAGSLGGVMGGCHSRSLPRLCPSPSPRENNNGGLASSALPPRRSDVAGGYKLSKDFYNNNYQNPDFNQNSKNQNQASTQLEGVVSICLSSPKNFSSSNLSISPTSTPPDVTISSRSGGSPRVAKKLSLTSANSANSKLTERLSSSSSEVDQQDSRGLFPGAELGLGKRGAELDGTPGLELAEGTASLGKTGQGPSAGLGERRQSFGKAGVTPPGAFRERRGSISSLSGKEELTDYHQRQKEERLREQEVERLERQRLETILSLCSELGRAEVDVGGTNTSSASAVADLRKINQELEKLQVNDDSDDDDDGLSVFSDVNGTTGKRPPTSHGAENGYYDDDLQMRRRRSSGHRDNRAESPAVRLRPSEEEVRSVEEERIQVLNNIEELEQKIKELDNQMEESAREVEVEQALVEAEMESEVAGLQREKEALEALHNKMTDLETMSQQEKEKERLATLKKQATQITQQAQREKESFLKERTNLEEMLQREKEKLAALDRKYADLTGGRGFSLREVGLKAVDALKPGGYVTVSEISQLYSQLGGGPRAGPYPSLAVPSPESETKPRPEGESSKPPKDEHFRSLEERRRSDKEGRLGHAGPQRAKQGGGTCTDDTIGPLASTSNHFGNIFALQFITPAESFLVFQSHPPLVQSTSCGSILPRILSLSNKEGESRRLHKATSAPAEAVSSFCGGVFPGQPASRAASQTNVYLDAFGFRDNQAFDTMSVDSTDSIETSISACSPDNVSSASTANMAKLEEMERLLREAQAEKRSLLEHKEREMDMRKQALEEERKRREELEKRLQEETSRRQKLIEREVKLREKQRAQSRPLTRYLPVRKDDFDLRAHIESAGHSADTCYHLSISEKTCRGYLVKMGGKIKTWKKRWFVFDRNRRTLSYYADKHEVKLKGVIYFQAIEEVYYDHLKNAHKSPNPSLTFSVKTHDRVYYMVAPSPEAMRIWMDVIVTGAEGYTQFM</sequence>
<feature type="non-terminal residue" evidence="5">
    <location>
        <position position="1"/>
    </location>
</feature>
<organism evidence="5">
    <name type="scientific">Tetraodon nigroviridis</name>
    <name type="common">Spotted green pufferfish</name>
    <name type="synonym">Chelonodon nigroviridis</name>
    <dbReference type="NCBI Taxonomy" id="99883"/>
    <lineage>
        <taxon>Eukaryota</taxon>
        <taxon>Metazoa</taxon>
        <taxon>Chordata</taxon>
        <taxon>Craniata</taxon>
        <taxon>Vertebrata</taxon>
        <taxon>Euteleostomi</taxon>
        <taxon>Actinopterygii</taxon>
        <taxon>Neopterygii</taxon>
        <taxon>Teleostei</taxon>
        <taxon>Neoteleostei</taxon>
        <taxon>Acanthomorphata</taxon>
        <taxon>Eupercaria</taxon>
        <taxon>Tetraodontiformes</taxon>
        <taxon>Tetradontoidea</taxon>
        <taxon>Tetraodontidae</taxon>
        <taxon>Tetraodon</taxon>
    </lineage>
</organism>
<feature type="compositionally biased region" description="Low complexity" evidence="3">
    <location>
        <begin position="329"/>
        <end position="354"/>
    </location>
</feature>
<feature type="compositionally biased region" description="Basic and acidic residues" evidence="3">
    <location>
        <begin position="809"/>
        <end position="818"/>
    </location>
</feature>
<evidence type="ECO:0000313" key="5">
    <source>
        <dbReference type="EMBL" id="CAF92471.1"/>
    </source>
</evidence>
<evidence type="ECO:0000256" key="3">
    <source>
        <dbReference type="SAM" id="MobiDB-lite"/>
    </source>
</evidence>
<dbReference type="InterPro" id="IPR008984">
    <property type="entry name" value="SMAD_FHA_dom_sf"/>
</dbReference>
<gene>
    <name evidence="5" type="ORF">GSTENG00007679001</name>
</gene>
<dbReference type="PROSITE" id="PS50003">
    <property type="entry name" value="PH_DOMAIN"/>
    <property type="match status" value="1"/>
</dbReference>
<feature type="region of interest" description="Disordered" evidence="3">
    <location>
        <begin position="745"/>
        <end position="818"/>
    </location>
</feature>
<feature type="region of interest" description="Disordered" evidence="3">
    <location>
        <begin position="1"/>
        <end position="20"/>
    </location>
</feature>
<dbReference type="PANTHER" id="PTHR12156">
    <property type="entry name" value="PLECKSTRIN HOMOLOGY-LIKE DOMAIN, FAMILY B, MEMBER 3"/>
    <property type="match status" value="1"/>
</dbReference>
<dbReference type="GO" id="GO:0070507">
    <property type="term" value="P:regulation of microtubule cytoskeleton organization"/>
    <property type="evidence" value="ECO:0007669"/>
    <property type="project" value="TreeGrafter"/>
</dbReference>
<accession>Q4T3R1</accession>
<keyword evidence="1 2" id="KW-0175">Coiled coil</keyword>
<feature type="compositionally biased region" description="Basic and acidic residues" evidence="3">
    <location>
        <begin position="674"/>
        <end position="687"/>
    </location>
</feature>
<dbReference type="InterPro" id="IPR052212">
    <property type="entry name" value="PH-like_domain"/>
</dbReference>
<dbReference type="SUPFAM" id="SSF50729">
    <property type="entry name" value="PH domain-like"/>
    <property type="match status" value="1"/>
</dbReference>
<feature type="compositionally biased region" description="Low complexity" evidence="3">
    <location>
        <begin position="404"/>
        <end position="419"/>
    </location>
</feature>
<dbReference type="InterPro" id="IPR011993">
    <property type="entry name" value="PH-like_dom_sf"/>
</dbReference>
<feature type="region of interest" description="Disordered" evidence="3">
    <location>
        <begin position="397"/>
        <end position="496"/>
    </location>
</feature>
<dbReference type="InterPro" id="IPR000253">
    <property type="entry name" value="FHA_dom"/>
</dbReference>
<reference evidence="5" key="1">
    <citation type="journal article" date="2004" name="Nature">
        <title>Genome duplication in the teleost fish Tetraodon nigroviridis reveals the early vertebrate proto-karyotype.</title>
        <authorList>
            <person name="Jaillon O."/>
            <person name="Aury J.-M."/>
            <person name="Brunet F."/>
            <person name="Petit J.-L."/>
            <person name="Stange-Thomann N."/>
            <person name="Mauceli E."/>
            <person name="Bouneau L."/>
            <person name="Fischer C."/>
            <person name="Ozouf-Costaz C."/>
            <person name="Bernot A."/>
            <person name="Nicaud S."/>
            <person name="Jaffe D."/>
            <person name="Fisher S."/>
            <person name="Lutfalla G."/>
            <person name="Dossat C."/>
            <person name="Segurens B."/>
            <person name="Dasilva C."/>
            <person name="Salanoubat M."/>
            <person name="Levy M."/>
            <person name="Boudet N."/>
            <person name="Castellano S."/>
            <person name="Anthouard V."/>
            <person name="Jubin C."/>
            <person name="Castelli V."/>
            <person name="Katinka M."/>
            <person name="Vacherie B."/>
            <person name="Biemont C."/>
            <person name="Skalli Z."/>
            <person name="Cattolico L."/>
            <person name="Poulain J."/>
            <person name="De Berardinis V."/>
            <person name="Cruaud C."/>
            <person name="Duprat S."/>
            <person name="Brottier P."/>
            <person name="Coutanceau J.-P."/>
            <person name="Gouzy J."/>
            <person name="Parra G."/>
            <person name="Lardier G."/>
            <person name="Chapple C."/>
            <person name="McKernan K.J."/>
            <person name="McEwan P."/>
            <person name="Bosak S."/>
            <person name="Kellis M."/>
            <person name="Volff J.-N."/>
            <person name="Guigo R."/>
            <person name="Zody M.C."/>
            <person name="Mesirov J."/>
            <person name="Lindblad-Toh K."/>
            <person name="Birren B."/>
            <person name="Nusbaum C."/>
            <person name="Kahn D."/>
            <person name="Robinson-Rechavi M."/>
            <person name="Laudet V."/>
            <person name="Schachter V."/>
            <person name="Quetier F."/>
            <person name="Saurin W."/>
            <person name="Scarpelli C."/>
            <person name="Wincker P."/>
            <person name="Lander E.S."/>
            <person name="Weissenbach J."/>
            <person name="Roest Crollius H."/>
        </authorList>
    </citation>
    <scope>NUCLEOTIDE SEQUENCE [LARGE SCALE GENOMIC DNA]</scope>
</reference>
<name>Q4T3R1_TETNG</name>
<feature type="compositionally biased region" description="Low complexity" evidence="3">
    <location>
        <begin position="504"/>
        <end position="515"/>
    </location>
</feature>
<dbReference type="OrthoDB" id="6020705at2759"/>
<dbReference type="KEGG" id="tng:GSTEN00007679G001"/>